<gene>
    <name evidence="2" type="ORF">B0T18DRAFT_123764</name>
</gene>
<protein>
    <recommendedName>
        <fullName evidence="4">C2H2-type domain-containing protein</fullName>
    </recommendedName>
</protein>
<proteinExistence type="predicted"/>
<dbReference type="AlphaFoldDB" id="A0AA40F2W3"/>
<feature type="region of interest" description="Disordered" evidence="1">
    <location>
        <begin position="30"/>
        <end position="63"/>
    </location>
</feature>
<feature type="compositionally biased region" description="Basic and acidic residues" evidence="1">
    <location>
        <begin position="777"/>
        <end position="786"/>
    </location>
</feature>
<accession>A0AA40F2W3</accession>
<feature type="compositionally biased region" description="Polar residues" evidence="1">
    <location>
        <begin position="601"/>
        <end position="619"/>
    </location>
</feature>
<reference evidence="2" key="1">
    <citation type="submission" date="2023-06" db="EMBL/GenBank/DDBJ databases">
        <title>Genome-scale phylogeny and comparative genomics of the fungal order Sordariales.</title>
        <authorList>
            <consortium name="Lawrence Berkeley National Laboratory"/>
            <person name="Hensen N."/>
            <person name="Bonometti L."/>
            <person name="Westerberg I."/>
            <person name="Brannstrom I.O."/>
            <person name="Guillou S."/>
            <person name="Cros-Aarteil S."/>
            <person name="Calhoun S."/>
            <person name="Haridas S."/>
            <person name="Kuo A."/>
            <person name="Mondo S."/>
            <person name="Pangilinan J."/>
            <person name="Riley R."/>
            <person name="LaButti K."/>
            <person name="Andreopoulos B."/>
            <person name="Lipzen A."/>
            <person name="Chen C."/>
            <person name="Yanf M."/>
            <person name="Daum C."/>
            <person name="Ng V."/>
            <person name="Clum A."/>
            <person name="Steindorff A."/>
            <person name="Ohm R."/>
            <person name="Martin F."/>
            <person name="Silar P."/>
            <person name="Natvig D."/>
            <person name="Lalanne C."/>
            <person name="Gautier V."/>
            <person name="Ament-velasquez S.L."/>
            <person name="Kruys A."/>
            <person name="Hutchinson M.I."/>
            <person name="Powell A.J."/>
            <person name="Barry K."/>
            <person name="Miller A.N."/>
            <person name="Grigoriev I.V."/>
            <person name="Debuchy R."/>
            <person name="Gladieux P."/>
            <person name="Thoren M.H."/>
            <person name="Johannesson H."/>
        </authorList>
    </citation>
    <scope>NUCLEOTIDE SEQUENCE</scope>
    <source>
        <strain evidence="2">SMH3187-1</strain>
    </source>
</reference>
<dbReference type="Proteomes" id="UP001172155">
    <property type="component" value="Unassembled WGS sequence"/>
</dbReference>
<dbReference type="EMBL" id="JAUKUD010000003">
    <property type="protein sequence ID" value="KAK0750220.1"/>
    <property type="molecule type" value="Genomic_DNA"/>
</dbReference>
<feature type="compositionally biased region" description="Basic and acidic residues" evidence="1">
    <location>
        <begin position="425"/>
        <end position="435"/>
    </location>
</feature>
<evidence type="ECO:0008006" key="4">
    <source>
        <dbReference type="Google" id="ProtNLM"/>
    </source>
</evidence>
<name>A0AA40F2W3_9PEZI</name>
<evidence type="ECO:0000313" key="2">
    <source>
        <dbReference type="EMBL" id="KAK0750220.1"/>
    </source>
</evidence>
<comment type="caution">
    <text evidence="2">The sequence shown here is derived from an EMBL/GenBank/DDBJ whole genome shotgun (WGS) entry which is preliminary data.</text>
</comment>
<feature type="region of interest" description="Disordered" evidence="1">
    <location>
        <begin position="287"/>
        <end position="359"/>
    </location>
</feature>
<dbReference type="PANTHER" id="PTHR38166:SF1">
    <property type="entry name" value="C2H2-TYPE DOMAIN-CONTAINING PROTEIN"/>
    <property type="match status" value="1"/>
</dbReference>
<feature type="region of interest" description="Disordered" evidence="1">
    <location>
        <begin position="766"/>
        <end position="786"/>
    </location>
</feature>
<feature type="region of interest" description="Disordered" evidence="1">
    <location>
        <begin position="423"/>
        <end position="448"/>
    </location>
</feature>
<keyword evidence="3" id="KW-1185">Reference proteome</keyword>
<evidence type="ECO:0000313" key="3">
    <source>
        <dbReference type="Proteomes" id="UP001172155"/>
    </source>
</evidence>
<feature type="region of interest" description="Disordered" evidence="1">
    <location>
        <begin position="206"/>
        <end position="236"/>
    </location>
</feature>
<sequence>MDLRRGMPSRERRLPALIAWLGEMGRAATDLPLRPRSTSLQVTKTPHESPPTATQKLPAEPTSHSNTIDFAVAGSDSAEIPARHHHHGATQGKASRRAQQVYGPMSKKDLTIATVVESHLTFKPERLSYISNSTDSGVVMDEEERNTQRATLNLMDPYDAPWAGFVSSYASTRRSSFSTSPSSCAQNDLGEACVIPVADEGLATLDGVQQMPPTGSVDSRESYDEEDDGSTVIQDGMDSDLDKILGFSLQVLHGMELSTLEPSRQRHLCRLLTVDFVEALERIIHHPSECPDEATDADGPTSATSGAKDDAGALRPHRAGAVHAGTSQQVGSDGGVRDSNDRRADALTASKTRKRSRDENARLGCPFRERNQLRFNVRDYPICALVSFPSMRDLRQHVVRRHHRYDPTRFLCDRCNMVFPTKSEQQQHAKQREPCLPRPVDPEDGIDNDTAARILSRGRGSSQGQGQSSVEAQYAECWGLIFPDSQEVPDHTYHVVMEDSDLEFEYKGLLSIFIDDLRTRFCPADDQLLSKLRAALIEYLNKALENCRTKAKNMTHHNKPEASIPKAKRQSRLLPSRDSAIGTDTSSTYGALGAASGPSPLLNSTYRPLSQPPLDSQSVAEVESQRSGATFPDIPPPNEALASSSNDLAGMGMVFPDVGFVSFQGLDTAGTLSQTHGIQPALPLPQVPFPHYSGGPIPGGWTTQSGGNAESLASDQHELAEEQFHSHHWPIQNEPQHPENFMTLIGYDGQRHSGYSNTMEDVIFPPPEMEPGGTYADEDHAGSGGN</sequence>
<feature type="region of interest" description="Disordered" evidence="1">
    <location>
        <begin position="552"/>
        <end position="643"/>
    </location>
</feature>
<dbReference type="PANTHER" id="PTHR38166">
    <property type="entry name" value="C2H2-TYPE DOMAIN-CONTAINING PROTEIN-RELATED"/>
    <property type="match status" value="1"/>
</dbReference>
<feature type="compositionally biased region" description="Basic and acidic residues" evidence="1">
    <location>
        <begin position="335"/>
        <end position="345"/>
    </location>
</feature>
<organism evidence="2 3">
    <name type="scientific">Schizothecium vesticola</name>
    <dbReference type="NCBI Taxonomy" id="314040"/>
    <lineage>
        <taxon>Eukaryota</taxon>
        <taxon>Fungi</taxon>
        <taxon>Dikarya</taxon>
        <taxon>Ascomycota</taxon>
        <taxon>Pezizomycotina</taxon>
        <taxon>Sordariomycetes</taxon>
        <taxon>Sordariomycetidae</taxon>
        <taxon>Sordariales</taxon>
        <taxon>Schizotheciaceae</taxon>
        <taxon>Schizothecium</taxon>
    </lineage>
</organism>
<evidence type="ECO:0000256" key="1">
    <source>
        <dbReference type="SAM" id="MobiDB-lite"/>
    </source>
</evidence>